<reference evidence="1" key="1">
    <citation type="journal article" date="2013" name="J. Plant Res.">
        <title>Effect of fungi and light on seed germination of three Opuntia species from semiarid lands of central Mexico.</title>
        <authorList>
            <person name="Delgado-Sanchez P."/>
            <person name="Jimenez-Bremont J.F."/>
            <person name="Guerrero-Gonzalez Mde L."/>
            <person name="Flores J."/>
        </authorList>
    </citation>
    <scope>NUCLEOTIDE SEQUENCE</scope>
    <source>
        <tissue evidence="1">Cladode</tissue>
    </source>
</reference>
<dbReference type="AlphaFoldDB" id="A0A7C9EIA1"/>
<accession>A0A7C9EIA1</accession>
<reference evidence="1" key="2">
    <citation type="submission" date="2020-07" db="EMBL/GenBank/DDBJ databases">
        <authorList>
            <person name="Vera ALvarez R."/>
            <person name="Arias-Moreno D.M."/>
            <person name="Jimenez-Jacinto V."/>
            <person name="Jimenez-Bremont J.F."/>
            <person name="Swaminathan K."/>
            <person name="Moose S.P."/>
            <person name="Guerrero-Gonzalez M.L."/>
            <person name="Marino-Ramirez L."/>
            <person name="Landsman D."/>
            <person name="Rodriguez-Kessler M."/>
            <person name="Delgado-Sanchez P."/>
        </authorList>
    </citation>
    <scope>NUCLEOTIDE SEQUENCE</scope>
    <source>
        <tissue evidence="1">Cladode</tissue>
    </source>
</reference>
<organism evidence="1">
    <name type="scientific">Opuntia streptacantha</name>
    <name type="common">Prickly pear cactus</name>
    <name type="synonym">Opuntia cardona</name>
    <dbReference type="NCBI Taxonomy" id="393608"/>
    <lineage>
        <taxon>Eukaryota</taxon>
        <taxon>Viridiplantae</taxon>
        <taxon>Streptophyta</taxon>
        <taxon>Embryophyta</taxon>
        <taxon>Tracheophyta</taxon>
        <taxon>Spermatophyta</taxon>
        <taxon>Magnoliopsida</taxon>
        <taxon>eudicotyledons</taxon>
        <taxon>Gunneridae</taxon>
        <taxon>Pentapetalae</taxon>
        <taxon>Caryophyllales</taxon>
        <taxon>Cactineae</taxon>
        <taxon>Cactaceae</taxon>
        <taxon>Opuntioideae</taxon>
        <taxon>Opuntia</taxon>
    </lineage>
</organism>
<dbReference type="EMBL" id="GISG01232003">
    <property type="protein sequence ID" value="MBA4666567.1"/>
    <property type="molecule type" value="Transcribed_RNA"/>
</dbReference>
<proteinExistence type="predicted"/>
<sequence>MVFSSRYFSGITGLITCSFKSAAISSLVTVSSCWVEMSTVWTRTGTMAPFSLMYSTVTWVLPSGLNQGQVPFLRTSVRRAPSLVASTWLRGINSGVSSVA</sequence>
<dbReference type="PROSITE" id="PS51257">
    <property type="entry name" value="PROKAR_LIPOPROTEIN"/>
    <property type="match status" value="1"/>
</dbReference>
<evidence type="ECO:0000313" key="1">
    <source>
        <dbReference type="EMBL" id="MBA4666566.1"/>
    </source>
</evidence>
<dbReference type="EMBL" id="GISG01232002">
    <property type="protein sequence ID" value="MBA4666566.1"/>
    <property type="molecule type" value="Transcribed_RNA"/>
</dbReference>
<name>A0A7C9EIA1_OPUST</name>
<protein>
    <submittedName>
        <fullName evidence="1">Uncharacterized protein</fullName>
    </submittedName>
</protein>